<dbReference type="InterPro" id="IPR056726">
    <property type="entry name" value="DUF7824"/>
</dbReference>
<dbReference type="Proteomes" id="UP000309033">
    <property type="component" value="Unassembled WGS sequence"/>
</dbReference>
<keyword evidence="3" id="KW-1185">Reference proteome</keyword>
<evidence type="ECO:0000313" key="3">
    <source>
        <dbReference type="Proteomes" id="UP000309033"/>
    </source>
</evidence>
<gene>
    <name evidence="2" type="ORF">FED44_07175</name>
</gene>
<dbReference type="OrthoDB" id="3245799at2"/>
<comment type="caution">
    <text evidence="2">The sequence shown here is derived from an EMBL/GenBank/DDBJ whole genome shotgun (WGS) entry which is preliminary data.</text>
</comment>
<dbReference type="EMBL" id="VANP01000002">
    <property type="protein sequence ID" value="TLP63992.1"/>
    <property type="molecule type" value="Genomic_DNA"/>
</dbReference>
<evidence type="ECO:0000313" key="2">
    <source>
        <dbReference type="EMBL" id="TLP63992.1"/>
    </source>
</evidence>
<proteinExistence type="predicted"/>
<name>A0A5R8ZE28_9ACTN</name>
<reference evidence="2" key="1">
    <citation type="submission" date="2019-05" db="EMBL/GenBank/DDBJ databases">
        <title>Isolation, diversity and antifungal activity of Actinobacteria from wheat.</title>
        <authorList>
            <person name="Yu B."/>
        </authorList>
    </citation>
    <scope>NUCLEOTIDE SEQUENCE [LARGE SCALE GENOMIC DNA]</scope>
    <source>
        <strain evidence="2">NEAU-HEGS1-5</strain>
    </source>
</reference>
<dbReference type="AlphaFoldDB" id="A0A5R8ZE28"/>
<protein>
    <recommendedName>
        <fullName evidence="1">DUF7824 domain-containing protein</fullName>
    </recommendedName>
</protein>
<accession>A0A5R8ZE28</accession>
<evidence type="ECO:0000259" key="1">
    <source>
        <dbReference type="Pfam" id="PF25148"/>
    </source>
</evidence>
<dbReference type="Pfam" id="PF25148">
    <property type="entry name" value="DUF7824"/>
    <property type="match status" value="1"/>
</dbReference>
<sequence>MDDHWGEIRKLIEARRAERLAERVRTLGDEGRREVAVRLPGLLKELRGVDRWDDGLSGYRVGLRVAGAGCLGGAAAVTSWLYRRDLAPRWGGADNDVDLVLAVLADRPAAWRADLAERLVLRLRSADDRGVELALALLRETGIEPPPHDPLVAGWVDRGPARLGEDPLLDHLLPRLFEAEGVGRTLQWDREPGRGWLGALPNLAEAGRVKREALIDGCVRRFLRGGTPTDLRFFVRLHEALAPSPAEASCHVRDYLHLLPAAPGPVAELAVKRLRSCAELPADDLAEAWDCLLFRPERTLVRAGLSWLARSVKRTPALAEVIAAPLARAFAADSAELQETAAGLAMTYADDMPEEGRAALREAIGFLPPALGRRAAAAFAGGAVAEAEAVFTPPSPPPAPERARAVEPPIRSAEELSQTITEWTDSWQSWERLLAGFVVLAGRDRPGLVAATRDRLTAEHAWTYAQETWPRAEQWLRGAATALNGDARTRHAWRRFLPGRGLAGPDLLLLHRGAEILRAVEEDTLPPVLLATPTHDTGHVAAAELVRRLEVIEAAGAKPLAADLQQALLRLPRTPDPEAAERAARLTSAAGGIVAGWTCPEAHVTMEWTCEWGHQGPHDWRDRSHAHHVRLAPAAVAAPTGLPLIDLVLSVPGHWAEPEHVHWWPSTLPSHREVAAAYLTPHLLQHYWYGPVVRAQARHLARAEGPAGPAFSAVLARALGDRNTREPVDVLLEVAARDELPAAEIGRQAGLLLVSGEVRMIDMVAALDEAARRGGHDQVWRIAAAALPALLPAPGERPRGGLTGFVTLARMAAEWCDARGEIPEVRDVAARKGNSGLLREIRRLHDRLTEGTDGTGQEG</sequence>
<organism evidence="2 3">
    <name type="scientific">Microbispora triticiradicis</name>
    <dbReference type="NCBI Taxonomy" id="2200763"/>
    <lineage>
        <taxon>Bacteria</taxon>
        <taxon>Bacillati</taxon>
        <taxon>Actinomycetota</taxon>
        <taxon>Actinomycetes</taxon>
        <taxon>Streptosporangiales</taxon>
        <taxon>Streptosporangiaceae</taxon>
        <taxon>Microbispora</taxon>
    </lineage>
</organism>
<feature type="domain" description="DUF7824" evidence="1">
    <location>
        <begin position="509"/>
        <end position="586"/>
    </location>
</feature>